<feature type="signal peptide" evidence="2">
    <location>
        <begin position="1"/>
        <end position="22"/>
    </location>
</feature>
<keyword evidence="1" id="KW-0472">Membrane</keyword>
<dbReference type="PANTHER" id="PTHR35107">
    <property type="entry name" value="EXPRESSED PROTEIN"/>
    <property type="match status" value="1"/>
</dbReference>
<keyword evidence="1" id="KW-1133">Transmembrane helix</keyword>
<dbReference type="STRING" id="1088818.A0A2I0A9C7"/>
<sequence>MASSSLLRFFVAVSFLSAGVNARPGVHFHPCKTLFISNTYNSSSGAFDFSQISSTSDTDPSSSSSRRGFYSVYRVFRPLSSSAAFYMPIRNLLPIIPDRPRHTAAPEIVPSEASFGMSSLQERAKDILVVVAGLLFGVGCGVLTGAIMYLAWSLFTNQYQICGSVVDEDEEEDVTPKKFGYVEIADPAPAKERYERH</sequence>
<keyword evidence="4" id="KW-1185">Reference proteome</keyword>
<dbReference type="EMBL" id="KZ452009">
    <property type="protein sequence ID" value="PKA52142.1"/>
    <property type="molecule type" value="Genomic_DNA"/>
</dbReference>
<keyword evidence="2" id="KW-0732">Signal</keyword>
<evidence type="ECO:0008006" key="5">
    <source>
        <dbReference type="Google" id="ProtNLM"/>
    </source>
</evidence>
<organism evidence="3 4">
    <name type="scientific">Apostasia shenzhenica</name>
    <dbReference type="NCBI Taxonomy" id="1088818"/>
    <lineage>
        <taxon>Eukaryota</taxon>
        <taxon>Viridiplantae</taxon>
        <taxon>Streptophyta</taxon>
        <taxon>Embryophyta</taxon>
        <taxon>Tracheophyta</taxon>
        <taxon>Spermatophyta</taxon>
        <taxon>Magnoliopsida</taxon>
        <taxon>Liliopsida</taxon>
        <taxon>Asparagales</taxon>
        <taxon>Orchidaceae</taxon>
        <taxon>Apostasioideae</taxon>
        <taxon>Apostasia</taxon>
    </lineage>
</organism>
<feature type="transmembrane region" description="Helical" evidence="1">
    <location>
        <begin position="127"/>
        <end position="151"/>
    </location>
</feature>
<gene>
    <name evidence="3" type="ORF">AXF42_Ash014079</name>
</gene>
<dbReference type="PANTHER" id="PTHR35107:SF2">
    <property type="entry name" value="EXPRESSED PROTEIN"/>
    <property type="match status" value="1"/>
</dbReference>
<accession>A0A2I0A9C7</accession>
<evidence type="ECO:0000256" key="1">
    <source>
        <dbReference type="SAM" id="Phobius"/>
    </source>
</evidence>
<dbReference type="AlphaFoldDB" id="A0A2I0A9C7"/>
<protein>
    <recommendedName>
        <fullName evidence="5">Transmembrane protein</fullName>
    </recommendedName>
</protein>
<name>A0A2I0A9C7_9ASPA</name>
<reference evidence="3 4" key="1">
    <citation type="journal article" date="2017" name="Nature">
        <title>The Apostasia genome and the evolution of orchids.</title>
        <authorList>
            <person name="Zhang G.Q."/>
            <person name="Liu K.W."/>
            <person name="Li Z."/>
            <person name="Lohaus R."/>
            <person name="Hsiao Y.Y."/>
            <person name="Niu S.C."/>
            <person name="Wang J.Y."/>
            <person name="Lin Y.C."/>
            <person name="Xu Q."/>
            <person name="Chen L.J."/>
            <person name="Yoshida K."/>
            <person name="Fujiwara S."/>
            <person name="Wang Z.W."/>
            <person name="Zhang Y.Q."/>
            <person name="Mitsuda N."/>
            <person name="Wang M."/>
            <person name="Liu G.H."/>
            <person name="Pecoraro L."/>
            <person name="Huang H.X."/>
            <person name="Xiao X.J."/>
            <person name="Lin M."/>
            <person name="Wu X.Y."/>
            <person name="Wu W.L."/>
            <person name="Chen Y.Y."/>
            <person name="Chang S.B."/>
            <person name="Sakamoto S."/>
            <person name="Ohme-Takagi M."/>
            <person name="Yagi M."/>
            <person name="Zeng S.J."/>
            <person name="Shen C.Y."/>
            <person name="Yeh C.M."/>
            <person name="Luo Y.B."/>
            <person name="Tsai W.C."/>
            <person name="Van de Peer Y."/>
            <person name="Liu Z.J."/>
        </authorList>
    </citation>
    <scope>NUCLEOTIDE SEQUENCE [LARGE SCALE GENOMIC DNA]</scope>
    <source>
        <strain evidence="4">cv. Shenzhen</strain>
        <tissue evidence="3">Stem</tissue>
    </source>
</reference>
<evidence type="ECO:0000313" key="3">
    <source>
        <dbReference type="EMBL" id="PKA52142.1"/>
    </source>
</evidence>
<dbReference type="Proteomes" id="UP000236161">
    <property type="component" value="Unassembled WGS sequence"/>
</dbReference>
<keyword evidence="1" id="KW-0812">Transmembrane</keyword>
<feature type="chain" id="PRO_5014173423" description="Transmembrane protein" evidence="2">
    <location>
        <begin position="23"/>
        <end position="197"/>
    </location>
</feature>
<dbReference type="OrthoDB" id="769005at2759"/>
<proteinExistence type="predicted"/>
<evidence type="ECO:0000313" key="4">
    <source>
        <dbReference type="Proteomes" id="UP000236161"/>
    </source>
</evidence>
<evidence type="ECO:0000256" key="2">
    <source>
        <dbReference type="SAM" id="SignalP"/>
    </source>
</evidence>